<dbReference type="InterPro" id="IPR036388">
    <property type="entry name" value="WH-like_DNA-bd_sf"/>
</dbReference>
<dbReference type="GO" id="GO:0045892">
    <property type="term" value="P:negative regulation of DNA-templated transcription"/>
    <property type="evidence" value="ECO:0007669"/>
    <property type="project" value="InterPro"/>
</dbReference>
<dbReference type="RefSeq" id="WP_165259588.1">
    <property type="nucleotide sequence ID" value="NZ_JAAKZY010000042.1"/>
</dbReference>
<dbReference type="GO" id="GO:0003677">
    <property type="term" value="F:DNA binding"/>
    <property type="evidence" value="ECO:0007669"/>
    <property type="project" value="UniProtKB-KW"/>
</dbReference>
<reference evidence="5 6" key="1">
    <citation type="submission" date="2020-02" db="EMBL/GenBank/DDBJ databases">
        <title>Whole-genome analyses of novel actinobacteria.</title>
        <authorList>
            <person name="Sahin N."/>
            <person name="Gencbay T."/>
        </authorList>
    </citation>
    <scope>NUCLEOTIDE SEQUENCE [LARGE SCALE GENOMIC DNA]</scope>
    <source>
        <strain evidence="5 6">HC44</strain>
    </source>
</reference>
<dbReference type="Pfam" id="PF03965">
    <property type="entry name" value="Penicillinase_R"/>
    <property type="match status" value="1"/>
</dbReference>
<evidence type="ECO:0000256" key="4">
    <source>
        <dbReference type="ARBA" id="ARBA00023163"/>
    </source>
</evidence>
<dbReference type="EMBL" id="JAAKZY010000042">
    <property type="protein sequence ID" value="NGO09029.1"/>
    <property type="molecule type" value="Genomic_DNA"/>
</dbReference>
<evidence type="ECO:0000256" key="3">
    <source>
        <dbReference type="ARBA" id="ARBA00023125"/>
    </source>
</evidence>
<dbReference type="Gene3D" id="1.10.10.10">
    <property type="entry name" value="Winged helix-like DNA-binding domain superfamily/Winged helix DNA-binding domain"/>
    <property type="match status" value="1"/>
</dbReference>
<dbReference type="InterPro" id="IPR036390">
    <property type="entry name" value="WH_DNA-bd_sf"/>
</dbReference>
<dbReference type="SUPFAM" id="SSF46785">
    <property type="entry name" value="Winged helix' DNA-binding domain"/>
    <property type="match status" value="1"/>
</dbReference>
<organism evidence="5 6">
    <name type="scientific">Streptomyces scabichelini</name>
    <dbReference type="NCBI Taxonomy" id="2711217"/>
    <lineage>
        <taxon>Bacteria</taxon>
        <taxon>Bacillati</taxon>
        <taxon>Actinomycetota</taxon>
        <taxon>Actinomycetes</taxon>
        <taxon>Kitasatosporales</taxon>
        <taxon>Streptomycetaceae</taxon>
        <taxon>Streptomyces</taxon>
    </lineage>
</organism>
<keyword evidence="3" id="KW-0238">DNA-binding</keyword>
<comment type="caution">
    <text evidence="5">The sequence shown here is derived from an EMBL/GenBank/DDBJ whole genome shotgun (WGS) entry which is preliminary data.</text>
</comment>
<dbReference type="AlphaFoldDB" id="A0A6G4V4R4"/>
<comment type="similarity">
    <text evidence="1">Belongs to the BlaI transcriptional regulatory family.</text>
</comment>
<evidence type="ECO:0000256" key="1">
    <source>
        <dbReference type="ARBA" id="ARBA00011046"/>
    </source>
</evidence>
<name>A0A6G4V4R4_9ACTN</name>
<keyword evidence="4" id="KW-0804">Transcription</keyword>
<proteinExistence type="inferred from homology"/>
<gene>
    <name evidence="5" type="ORF">G5C60_15825</name>
</gene>
<sequence>MRRLGDLEAEIMDRLWTWDRPATVREVVDDINKTRPVAYTTVMTVTNILYTKGWLLRGKQGRAWLYSPVRSREAYAAALMEDGLGESKDRPAALVEFVSNMSADEMAALRKALRTAGRQDKAES</sequence>
<evidence type="ECO:0000313" key="6">
    <source>
        <dbReference type="Proteomes" id="UP000472335"/>
    </source>
</evidence>
<keyword evidence="2" id="KW-0805">Transcription regulation</keyword>
<protein>
    <submittedName>
        <fullName evidence="5">BlaI/MecI/CopY family transcriptional regulator</fullName>
    </submittedName>
</protein>
<keyword evidence="6" id="KW-1185">Reference proteome</keyword>
<evidence type="ECO:0000313" key="5">
    <source>
        <dbReference type="EMBL" id="NGO09029.1"/>
    </source>
</evidence>
<dbReference type="Gene3D" id="6.10.140.850">
    <property type="match status" value="1"/>
</dbReference>
<dbReference type="Proteomes" id="UP000472335">
    <property type="component" value="Unassembled WGS sequence"/>
</dbReference>
<dbReference type="InterPro" id="IPR005650">
    <property type="entry name" value="BlaI_family"/>
</dbReference>
<accession>A0A6G4V4R4</accession>
<evidence type="ECO:0000256" key="2">
    <source>
        <dbReference type="ARBA" id="ARBA00023015"/>
    </source>
</evidence>